<dbReference type="GO" id="GO:0009279">
    <property type="term" value="C:cell outer membrane"/>
    <property type="evidence" value="ECO:0007669"/>
    <property type="project" value="UniProtKB-SubCell"/>
</dbReference>
<dbReference type="InterPro" id="IPR007876">
    <property type="entry name" value="NeuraminylLac-bd_hemagglutn"/>
</dbReference>
<comment type="subcellular location">
    <subcellularLocation>
        <location evidence="1">Cell outer membrane</location>
        <topology evidence="1">Lipid-anchor</topology>
    </subcellularLocation>
</comment>
<dbReference type="PIRSF" id="PIRSF019714">
    <property type="entry name" value="Neuraminyllac-bd_haemagglutn"/>
    <property type="match status" value="1"/>
</dbReference>
<keyword evidence="4 8" id="KW-0998">Cell outer membrane</keyword>
<dbReference type="AlphaFoldDB" id="A0AA90T9G9"/>
<dbReference type="PROSITE" id="PS51257">
    <property type="entry name" value="PROKAR_LIPOPROTEIN"/>
    <property type="match status" value="1"/>
</dbReference>
<dbReference type="Proteomes" id="UP001240777">
    <property type="component" value="Unassembled WGS sequence"/>
</dbReference>
<protein>
    <recommendedName>
        <fullName evidence="2 8">Neuraminyllactose-binding hemagglutinin</fullName>
    </recommendedName>
    <alternativeName>
        <fullName evidence="7 8">Flagellar sheath adhesin</fullName>
    </alternativeName>
    <alternativeName>
        <fullName evidence="6 8">N-acetylneuraminyllactose-binding fibrillar hemagglutinin receptor-binding subunit</fullName>
    </alternativeName>
</protein>
<keyword evidence="3 8" id="KW-0472">Membrane</keyword>
<proteinExistence type="predicted"/>
<evidence type="ECO:0000313" key="9">
    <source>
        <dbReference type="EMBL" id="MDO7252794.1"/>
    </source>
</evidence>
<evidence type="ECO:0000313" key="11">
    <source>
        <dbReference type="Proteomes" id="UP001177258"/>
    </source>
</evidence>
<sequence>MNKRNFLSFGIVLGFVLLLVGCVGEVQVAQKNPLNFTFESKNPAGPKSNKKILLLDSEIELKLSSNGRILNSQATEFDRYKKQFKANFRTTIEKMFQQQGYQIIDVDGVEYNDIPFNERKEGYMAVLIKGDINVDEMLSQAKRSDNPFDSTSKTISGNYGISGNVKIRFLEPLSGQVMDSLNINLAKFNIKVPFSISQEANAGTFLFGNAARPDLKDNSADSTRKALNLLWAKLFDKIDNKIIYQTINSYEKDIKEIKHNKRF</sequence>
<evidence type="ECO:0000256" key="4">
    <source>
        <dbReference type="ARBA" id="ARBA00023237"/>
    </source>
</evidence>
<evidence type="ECO:0000256" key="6">
    <source>
        <dbReference type="ARBA" id="ARBA00030949"/>
    </source>
</evidence>
<accession>A0AA90T9G9</accession>
<evidence type="ECO:0000256" key="5">
    <source>
        <dbReference type="ARBA" id="ARBA00023288"/>
    </source>
</evidence>
<dbReference type="Proteomes" id="UP001177258">
    <property type="component" value="Unassembled WGS sequence"/>
</dbReference>
<evidence type="ECO:0000313" key="10">
    <source>
        <dbReference type="EMBL" id="MDP2538837.1"/>
    </source>
</evidence>
<gene>
    <name evidence="9" type="ORF">Q5I04_02515</name>
    <name evidence="10" type="ORF">Q5I06_03445</name>
</gene>
<reference evidence="9 11" key="3">
    <citation type="journal article" date="2024" name="Syst. Appl. Microbiol.">
        <title>Helicobacter cappadocius sp. nov., from lizards: The first psychrotrophic Helicobacter species.</title>
        <authorList>
            <person name="Aydin F."/>
            <person name="Tarhane S."/>
            <person name="Karakaya E."/>
            <person name="Abay S."/>
            <person name="Kayman T."/>
            <person name="Guran O."/>
            <person name="Bozkurt E."/>
            <person name="Uzum N."/>
            <person name="Avci A."/>
            <person name="Olgun K."/>
            <person name="Jablonski D."/>
            <person name="Guran C."/>
            <person name="Burcin Saticioglu I."/>
        </authorList>
    </citation>
    <scope>NUCLEOTIDE SEQUENCE [LARGE SCALE GENOMIC DNA]</scope>
    <source>
        <strain evidence="9">Faydin-H75</strain>
        <strain evidence="11">faydin-H76</strain>
    </source>
</reference>
<dbReference type="RefSeq" id="WP_305516640.1">
    <property type="nucleotide sequence ID" value="NZ_JAUPEV010000003.1"/>
</dbReference>
<evidence type="ECO:0000313" key="12">
    <source>
        <dbReference type="Proteomes" id="UP001240777"/>
    </source>
</evidence>
<evidence type="ECO:0000256" key="1">
    <source>
        <dbReference type="ARBA" id="ARBA00004459"/>
    </source>
</evidence>
<organism evidence="10 11">
    <name type="scientific">Helicobacter cappadocius</name>
    <dbReference type="NCBI Taxonomy" id="3063998"/>
    <lineage>
        <taxon>Bacteria</taxon>
        <taxon>Pseudomonadati</taxon>
        <taxon>Campylobacterota</taxon>
        <taxon>Epsilonproteobacteria</taxon>
        <taxon>Campylobacterales</taxon>
        <taxon>Helicobacteraceae</taxon>
        <taxon>Helicobacter</taxon>
    </lineage>
</organism>
<evidence type="ECO:0000256" key="3">
    <source>
        <dbReference type="ARBA" id="ARBA00023136"/>
    </source>
</evidence>
<dbReference type="EMBL" id="JAUPEV010000003">
    <property type="protein sequence ID" value="MDO7252794.1"/>
    <property type="molecule type" value="Genomic_DNA"/>
</dbReference>
<dbReference type="Pfam" id="PF05211">
    <property type="entry name" value="NLBH"/>
    <property type="match status" value="1"/>
</dbReference>
<name>A0AA90T9G9_9HELI</name>
<comment type="caution">
    <text evidence="10">The sequence shown here is derived from an EMBL/GenBank/DDBJ whole genome shotgun (WGS) entry which is preliminary data.</text>
</comment>
<evidence type="ECO:0000256" key="2">
    <source>
        <dbReference type="ARBA" id="ARBA00015547"/>
    </source>
</evidence>
<dbReference type="EMBL" id="JAUYZK010000004">
    <property type="protein sequence ID" value="MDP2538837.1"/>
    <property type="molecule type" value="Genomic_DNA"/>
</dbReference>
<keyword evidence="12" id="KW-1185">Reference proteome</keyword>
<dbReference type="SUPFAM" id="SSF159594">
    <property type="entry name" value="XCC0632-like"/>
    <property type="match status" value="1"/>
</dbReference>
<dbReference type="Gene3D" id="3.30.160.180">
    <property type="entry name" value="Putative neuraminyllactose-binding hemagglutinin homolog like domain"/>
    <property type="match status" value="1"/>
</dbReference>
<dbReference type="InterPro" id="IPR038531">
    <property type="entry name" value="NeuraminylLac-bd_hemagglutn_sf"/>
</dbReference>
<reference evidence="9" key="2">
    <citation type="submission" date="2023-07" db="EMBL/GenBank/DDBJ databases">
        <authorList>
            <person name="Aydin F."/>
            <person name="Tarhane S."/>
            <person name="Saticioglu I.B."/>
            <person name="Karakaya E."/>
            <person name="Abay S."/>
            <person name="Guran O."/>
            <person name="Bozkurt E."/>
            <person name="Uzum N."/>
            <person name="Olgun K."/>
            <person name="Jablonski D."/>
        </authorList>
    </citation>
    <scope>NUCLEOTIDE SEQUENCE</scope>
    <source>
        <strain evidence="9">Faydin-H75</strain>
    </source>
</reference>
<evidence type="ECO:0000256" key="8">
    <source>
        <dbReference type="PIRNR" id="PIRNR019714"/>
    </source>
</evidence>
<reference evidence="10 12" key="1">
    <citation type="submission" date="2023-07" db="EMBL/GenBank/DDBJ databases">
        <title>Unpublished Manusciprt.</title>
        <authorList>
            <person name="Aydin F."/>
            <person name="Tarhane S."/>
            <person name="Saticioglu I.B."/>
            <person name="Karakaya E."/>
            <person name="Abay S."/>
            <person name="Guran O."/>
            <person name="Bozkurt E."/>
            <person name="Uzum N."/>
            <person name="Olgun K."/>
            <person name="Jablonski D."/>
        </authorList>
    </citation>
    <scope>NUCLEOTIDE SEQUENCE</scope>
    <source>
        <strain evidence="12">faydin-H75</strain>
        <strain evidence="10">Faydin-H76</strain>
    </source>
</reference>
<evidence type="ECO:0000256" key="7">
    <source>
        <dbReference type="ARBA" id="ARBA00032680"/>
    </source>
</evidence>
<keyword evidence="5" id="KW-0449">Lipoprotein</keyword>